<dbReference type="EMBL" id="JGZU01000009">
    <property type="protein sequence ID" value="KFJ06110.1"/>
    <property type="molecule type" value="Genomic_DNA"/>
</dbReference>
<dbReference type="InterPro" id="IPR036390">
    <property type="entry name" value="WH_DNA-bd_sf"/>
</dbReference>
<dbReference type="InterPro" id="IPR043129">
    <property type="entry name" value="ATPase_NBD"/>
</dbReference>
<dbReference type="SUPFAM" id="SSF46785">
    <property type="entry name" value="Winged helix' DNA-binding domain"/>
    <property type="match status" value="1"/>
</dbReference>
<dbReference type="SUPFAM" id="SSF53067">
    <property type="entry name" value="Actin-like ATPase domain"/>
    <property type="match status" value="1"/>
</dbReference>
<dbReference type="InterPro" id="IPR000835">
    <property type="entry name" value="HTH_MarR-typ"/>
</dbReference>
<protein>
    <submittedName>
        <fullName evidence="3">ROK family transcriptional regulator</fullName>
        <ecNumber evidence="3">2.7.1.2</ecNumber>
    </submittedName>
</protein>
<comment type="similarity">
    <text evidence="1">Belongs to the ROK (NagC/XylR) family.</text>
</comment>
<name>A0A087EEA9_9BIFI</name>
<gene>
    <name evidence="3" type="ORF">BITS_0974</name>
</gene>
<evidence type="ECO:0000313" key="3">
    <source>
        <dbReference type="EMBL" id="KFJ06110.1"/>
    </source>
</evidence>
<dbReference type="eggNOG" id="COG1940">
    <property type="taxonomic scope" value="Bacteria"/>
</dbReference>
<feature type="domain" description="HTH marR-type" evidence="2">
    <location>
        <begin position="46"/>
        <end position="95"/>
    </location>
</feature>
<dbReference type="Gene3D" id="3.30.420.40">
    <property type="match status" value="2"/>
</dbReference>
<dbReference type="InterPro" id="IPR000600">
    <property type="entry name" value="ROK"/>
</dbReference>
<evidence type="ECO:0000259" key="2">
    <source>
        <dbReference type="Pfam" id="PF01047"/>
    </source>
</evidence>
<dbReference type="EC" id="2.7.1.2" evidence="3"/>
<dbReference type="GO" id="GO:0004340">
    <property type="term" value="F:glucokinase activity"/>
    <property type="evidence" value="ECO:0007669"/>
    <property type="project" value="UniProtKB-EC"/>
</dbReference>
<sequence>MRSEALPHPTVPRLAGTNAICRVMLMGMARLFGSQTSLREANRSNLLECIHKFGAMTQIELAEATGLSTATVSNLVHQLVDEGQLETQNTVRNGRRATLVALVRSQGLGIGLSIERHDLRLTIIDHSRIVLAEHVLPLALNHKTDTTLRRAMVLINETLSSIGADASEITGIGVAVSAPVDSRTHTIAVPGILPGWDGFDIISPLSNAFNVPVIVENEANTSAICEARMGSGIGHSDFVYVRTTDGVGAGIMTHGELWRGVTGLAGEIGHIQVDPLGSICSCGNRGCLNTAVDEFRLVSLLSVTHGKMTMDDLVNEANAGDPGCRRVIADAAVRIGTVAASLCISVDPEIVVVGGKLAMAGTTFTEPFAESLQRMLFPSALTPIEVVEAQYPESCSSIGAAILAIDHAEHSRLTATEPSR</sequence>
<accession>A0A087EEA9</accession>
<dbReference type="PANTHER" id="PTHR18964">
    <property type="entry name" value="ROK (REPRESSOR, ORF, KINASE) FAMILY"/>
    <property type="match status" value="1"/>
</dbReference>
<evidence type="ECO:0000256" key="1">
    <source>
        <dbReference type="ARBA" id="ARBA00006479"/>
    </source>
</evidence>
<keyword evidence="4" id="KW-1185">Reference proteome</keyword>
<comment type="caution">
    <text evidence="3">The sequence shown here is derived from an EMBL/GenBank/DDBJ whole genome shotgun (WGS) entry which is preliminary data.</text>
</comment>
<dbReference type="AlphaFoldDB" id="A0A087EEA9"/>
<reference evidence="3 4" key="1">
    <citation type="submission" date="2014-03" db="EMBL/GenBank/DDBJ databases">
        <title>Genomics of Bifidobacteria.</title>
        <authorList>
            <person name="Ventura M."/>
            <person name="Milani C."/>
            <person name="Lugli G.A."/>
        </authorList>
    </citation>
    <scope>NUCLEOTIDE SEQUENCE [LARGE SCALE GENOMIC DNA]</scope>
    <source>
        <strain evidence="3 4">JCM 13495</strain>
    </source>
</reference>
<dbReference type="Pfam" id="PF00480">
    <property type="entry name" value="ROK"/>
    <property type="match status" value="1"/>
</dbReference>
<organism evidence="3 4">
    <name type="scientific">Bifidobacterium tsurumiense</name>
    <dbReference type="NCBI Taxonomy" id="356829"/>
    <lineage>
        <taxon>Bacteria</taxon>
        <taxon>Bacillati</taxon>
        <taxon>Actinomycetota</taxon>
        <taxon>Actinomycetes</taxon>
        <taxon>Bifidobacteriales</taxon>
        <taxon>Bifidobacteriaceae</taxon>
        <taxon>Bifidobacterium</taxon>
    </lineage>
</organism>
<dbReference type="InterPro" id="IPR036388">
    <property type="entry name" value="WH-like_DNA-bd_sf"/>
</dbReference>
<dbReference type="GO" id="GO:0003700">
    <property type="term" value="F:DNA-binding transcription factor activity"/>
    <property type="evidence" value="ECO:0007669"/>
    <property type="project" value="InterPro"/>
</dbReference>
<proteinExistence type="inferred from homology"/>
<evidence type="ECO:0000313" key="4">
    <source>
        <dbReference type="Proteomes" id="UP000029080"/>
    </source>
</evidence>
<dbReference type="STRING" id="356829.BITS_0974"/>
<dbReference type="Proteomes" id="UP000029080">
    <property type="component" value="Unassembled WGS sequence"/>
</dbReference>
<dbReference type="Pfam" id="PF01047">
    <property type="entry name" value="MarR"/>
    <property type="match status" value="1"/>
</dbReference>
<dbReference type="PANTHER" id="PTHR18964:SF173">
    <property type="entry name" value="GLUCOKINASE"/>
    <property type="match status" value="1"/>
</dbReference>
<keyword evidence="3" id="KW-0808">Transferase</keyword>
<dbReference type="Gene3D" id="1.10.10.10">
    <property type="entry name" value="Winged helix-like DNA-binding domain superfamily/Winged helix DNA-binding domain"/>
    <property type="match status" value="1"/>
</dbReference>